<evidence type="ECO:0000313" key="2">
    <source>
        <dbReference type="EMBL" id="ORX46866.1"/>
    </source>
</evidence>
<dbReference type="AlphaFoldDB" id="A0A1Y1V4A8"/>
<reference evidence="2 3" key="1">
    <citation type="submission" date="2016-08" db="EMBL/GenBank/DDBJ databases">
        <title>Genomes of anaerobic fungi encode conserved fungal cellulosomes for biomass hydrolysis.</title>
        <authorList>
            <consortium name="DOE Joint Genome Institute"/>
            <person name="Haitjema C.H."/>
            <person name="Gilmore S.P."/>
            <person name="Henske J.K."/>
            <person name="Solomon K.V."/>
            <person name="De Groot R."/>
            <person name="Kuo A."/>
            <person name="Mondo S.J."/>
            <person name="Salamov A.A."/>
            <person name="Labutti K."/>
            <person name="Zhao Z."/>
            <person name="Chiniquy J."/>
            <person name="Barry K."/>
            <person name="Brewer H.M."/>
            <person name="Purvine S.O."/>
            <person name="Wright A.T."/>
            <person name="Boxma B."/>
            <person name="Van Alen T."/>
            <person name="Hackstein J.H."/>
            <person name="Baker S.E."/>
            <person name="Grigoriev I.V."/>
            <person name="O'Malley M.A."/>
        </authorList>
    </citation>
    <scope>NUCLEOTIDE SEQUENCE [LARGE SCALE GENOMIC DNA]</scope>
    <source>
        <strain evidence="3">finn</strain>
    </source>
</reference>
<proteinExistence type="predicted"/>
<feature type="region of interest" description="Disordered" evidence="1">
    <location>
        <begin position="255"/>
        <end position="274"/>
    </location>
</feature>
<feature type="region of interest" description="Disordered" evidence="1">
    <location>
        <begin position="520"/>
        <end position="546"/>
    </location>
</feature>
<dbReference type="Proteomes" id="UP000193719">
    <property type="component" value="Unassembled WGS sequence"/>
</dbReference>
<sequence>MIASERPKEALIDFSKNYNEKFKYVPSLRSIWEEENERRKNLNQEEIYTIKKTIRDPVNPHEWCCTNRYQEMLDDALKKFKHEKLNFNSIFREYENNEVRTAFQANMKYNGEKKLLYSLVSLPEEPVSLDNIVLISSNSNEGQSSKSYSDDISSSLKKSLNLSSRNDSNCNAEQTYRKEENLEDELNEEDIYGAYDFLDAYDEINNDNDDNDNNDDNNNDNQINYIKDEEEIDPNEFSILNDEFISLSSPNILNNNNSNNSNNNNNRHQNNKNSISESNYFIPQFDGADDSYIIIDDDDSDVNISKNDIEKPKNNNKHINKRKYNIIDTKSDNEKVKIFKGINSKILQYNKEINKSKNQIINSKSPPKLNCKINKNKHYNSKENIIEILSDDTIISETDESLIKSDDEIQRKKLIKRRMKKLPNDKESSNNNIKINEVKQLSIEIESSGIGDKNSSHDNHSSENIITKSLSNTEKLLRNSDTETQQSKIIKNDDVTIEEFDSFFISPTLLSISSFSPKLKSPTINNTDNDNNLNKEDEVSKNEKSPKKEEILTIKSNDVSTKSYFYKFYVCPPSKNILLNTMSLYNIPETVYQEPFFSNDKDAKDVIILDGYKKILSERESNQEFYTNDCMINDYLNLNQSKEKIKGIDYWKNIQYYKEIINDLNKHKFITPLQKPPSKKYLLNKNKKENSAKIINSVNERIKEDIKEKYKWKPYKYYISQLNMELFGIA</sequence>
<evidence type="ECO:0000256" key="1">
    <source>
        <dbReference type="SAM" id="MobiDB-lite"/>
    </source>
</evidence>
<reference evidence="2 3" key="2">
    <citation type="submission" date="2016-08" db="EMBL/GenBank/DDBJ databases">
        <title>Pervasive Adenine N6-methylation of Active Genes in Fungi.</title>
        <authorList>
            <consortium name="DOE Joint Genome Institute"/>
            <person name="Mondo S.J."/>
            <person name="Dannebaum R.O."/>
            <person name="Kuo R.C."/>
            <person name="Labutti K."/>
            <person name="Haridas S."/>
            <person name="Kuo A."/>
            <person name="Salamov A."/>
            <person name="Ahrendt S.R."/>
            <person name="Lipzen A."/>
            <person name="Sullivan W."/>
            <person name="Andreopoulos W.B."/>
            <person name="Clum A."/>
            <person name="Lindquist E."/>
            <person name="Daum C."/>
            <person name="Ramamoorthy G.K."/>
            <person name="Gryganskyi A."/>
            <person name="Culley D."/>
            <person name="Magnuson J.K."/>
            <person name="James T.Y."/>
            <person name="O'Malley M.A."/>
            <person name="Stajich J.E."/>
            <person name="Spatafora J.W."/>
            <person name="Visel A."/>
            <person name="Grigoriev I.V."/>
        </authorList>
    </citation>
    <scope>NUCLEOTIDE SEQUENCE [LARGE SCALE GENOMIC DNA]</scope>
    <source>
        <strain evidence="3">finn</strain>
    </source>
</reference>
<evidence type="ECO:0000313" key="3">
    <source>
        <dbReference type="Proteomes" id="UP000193719"/>
    </source>
</evidence>
<dbReference type="EMBL" id="MCFH01000033">
    <property type="protein sequence ID" value="ORX46866.1"/>
    <property type="molecule type" value="Genomic_DNA"/>
</dbReference>
<feature type="compositionally biased region" description="Basic and acidic residues" evidence="1">
    <location>
        <begin position="533"/>
        <end position="546"/>
    </location>
</feature>
<protein>
    <submittedName>
        <fullName evidence="2">Uncharacterized protein</fullName>
    </submittedName>
</protein>
<feature type="compositionally biased region" description="Acidic residues" evidence="1">
    <location>
        <begin position="202"/>
        <end position="218"/>
    </location>
</feature>
<organism evidence="2 3">
    <name type="scientific">Piromyces finnis</name>
    <dbReference type="NCBI Taxonomy" id="1754191"/>
    <lineage>
        <taxon>Eukaryota</taxon>
        <taxon>Fungi</taxon>
        <taxon>Fungi incertae sedis</taxon>
        <taxon>Chytridiomycota</taxon>
        <taxon>Chytridiomycota incertae sedis</taxon>
        <taxon>Neocallimastigomycetes</taxon>
        <taxon>Neocallimastigales</taxon>
        <taxon>Neocallimastigaceae</taxon>
        <taxon>Piromyces</taxon>
    </lineage>
</organism>
<name>A0A1Y1V4A8_9FUNG</name>
<gene>
    <name evidence="2" type="ORF">BCR36DRAFT_98735</name>
</gene>
<feature type="region of interest" description="Disordered" evidence="1">
    <location>
        <begin position="163"/>
        <end position="187"/>
    </location>
</feature>
<keyword evidence="3" id="KW-1185">Reference proteome</keyword>
<comment type="caution">
    <text evidence="2">The sequence shown here is derived from an EMBL/GenBank/DDBJ whole genome shotgun (WGS) entry which is preliminary data.</text>
</comment>
<accession>A0A1Y1V4A8</accession>
<feature type="region of interest" description="Disordered" evidence="1">
    <location>
        <begin position="202"/>
        <end position="222"/>
    </location>
</feature>